<evidence type="ECO:0000256" key="1">
    <source>
        <dbReference type="ARBA" id="ARBA00004167"/>
    </source>
</evidence>
<dbReference type="Proteomes" id="UP000092932">
    <property type="component" value="Chromosome"/>
</dbReference>
<dbReference type="KEGG" id="ado:A6F68_01581"/>
<reference evidence="8 9" key="1">
    <citation type="submission" date="2016-07" db="EMBL/GenBank/DDBJ databases">
        <title>Complete genome sequence of Altererythrobacter dongtanensis KCTC 22672, a type strain with esterase isolated from tidal flat.</title>
        <authorList>
            <person name="Cheng H."/>
            <person name="Wu Y.-H."/>
            <person name="Zhou P."/>
            <person name="Huo Y.-Y."/>
            <person name="Wang C.-S."/>
            <person name="Xu X.-W."/>
        </authorList>
    </citation>
    <scope>NUCLEOTIDE SEQUENCE [LARGE SCALE GENOMIC DNA]</scope>
    <source>
        <strain evidence="8 9">KCTC 22672</strain>
    </source>
</reference>
<dbReference type="AlphaFoldDB" id="A0A1B2AD92"/>
<dbReference type="GO" id="GO:0055085">
    <property type="term" value="P:transmembrane transport"/>
    <property type="evidence" value="ECO:0007669"/>
    <property type="project" value="InterPro"/>
</dbReference>
<name>A0A1B2AD92_9SPHN</name>
<dbReference type="NCBIfam" id="TIGR01352">
    <property type="entry name" value="tonB_Cterm"/>
    <property type="match status" value="1"/>
</dbReference>
<evidence type="ECO:0000256" key="6">
    <source>
        <dbReference type="SAM" id="Phobius"/>
    </source>
</evidence>
<dbReference type="Pfam" id="PF03544">
    <property type="entry name" value="TonB_C"/>
    <property type="match status" value="1"/>
</dbReference>
<evidence type="ECO:0000256" key="3">
    <source>
        <dbReference type="ARBA" id="ARBA00022989"/>
    </source>
</evidence>
<keyword evidence="4 6" id="KW-0472">Membrane</keyword>
<feature type="transmembrane region" description="Helical" evidence="6">
    <location>
        <begin position="15"/>
        <end position="36"/>
    </location>
</feature>
<feature type="domain" description="TonB C-terminal" evidence="7">
    <location>
        <begin position="150"/>
        <end position="220"/>
    </location>
</feature>
<evidence type="ECO:0000313" key="9">
    <source>
        <dbReference type="Proteomes" id="UP000092932"/>
    </source>
</evidence>
<gene>
    <name evidence="8" type="ORF">A6F68_01581</name>
</gene>
<keyword evidence="9" id="KW-1185">Reference proteome</keyword>
<protein>
    <submittedName>
        <fullName evidence="8">Gram-negative bacterial tonB protein</fullName>
    </submittedName>
</protein>
<sequence length="222" mass="23947">MAYLQNTSWKDRPGAIAGVVAIHGVIGYALITGLSFTQIIERVKNPQAVDVVVPLPVPPPEPPKPQPDEAVIDRPIVAPKPLIDVSPVKPVIDTTPIIIPTPDIQPRVIPSPTPAFTPAARPAFDPVGAKPKNNPGNWVTVNDYRSSWINREWTGTARFRLQVGANGRVESCTITSSSGHPELDQATCALVTQRARFDPAKDEAGAKTTGSYSNSVRWELPE</sequence>
<dbReference type="STRING" id="692370.A6F68_01581"/>
<evidence type="ECO:0000256" key="5">
    <source>
        <dbReference type="SAM" id="MobiDB-lite"/>
    </source>
</evidence>
<dbReference type="RefSeq" id="WP_067678223.1">
    <property type="nucleotide sequence ID" value="NZ_CP016591.1"/>
</dbReference>
<keyword evidence="3 6" id="KW-1133">Transmembrane helix</keyword>
<accession>A0A1B2AD92</accession>
<keyword evidence="2 6" id="KW-0812">Transmembrane</keyword>
<dbReference type="OrthoDB" id="7585155at2"/>
<proteinExistence type="predicted"/>
<dbReference type="GO" id="GO:0016020">
    <property type="term" value="C:membrane"/>
    <property type="evidence" value="ECO:0007669"/>
    <property type="project" value="UniProtKB-SubCell"/>
</dbReference>
<evidence type="ECO:0000256" key="2">
    <source>
        <dbReference type="ARBA" id="ARBA00022692"/>
    </source>
</evidence>
<feature type="region of interest" description="Disordered" evidence="5">
    <location>
        <begin position="197"/>
        <end position="222"/>
    </location>
</feature>
<comment type="subcellular location">
    <subcellularLocation>
        <location evidence="1">Membrane</location>
        <topology evidence="1">Single-pass membrane protein</topology>
    </subcellularLocation>
</comment>
<dbReference type="SUPFAM" id="SSF74653">
    <property type="entry name" value="TolA/TonB C-terminal domain"/>
    <property type="match status" value="1"/>
</dbReference>
<evidence type="ECO:0000259" key="7">
    <source>
        <dbReference type="Pfam" id="PF03544"/>
    </source>
</evidence>
<dbReference type="Gene3D" id="3.30.1150.10">
    <property type="match status" value="1"/>
</dbReference>
<dbReference type="PATRIC" id="fig|692370.5.peg.1594"/>
<dbReference type="EMBL" id="CP016591">
    <property type="protein sequence ID" value="ANY20094.1"/>
    <property type="molecule type" value="Genomic_DNA"/>
</dbReference>
<evidence type="ECO:0000313" key="8">
    <source>
        <dbReference type="EMBL" id="ANY20094.1"/>
    </source>
</evidence>
<dbReference type="InterPro" id="IPR037682">
    <property type="entry name" value="TonB_C"/>
</dbReference>
<organism evidence="8 9">
    <name type="scientific">Tsuneonella dongtanensis</name>
    <dbReference type="NCBI Taxonomy" id="692370"/>
    <lineage>
        <taxon>Bacteria</taxon>
        <taxon>Pseudomonadati</taxon>
        <taxon>Pseudomonadota</taxon>
        <taxon>Alphaproteobacteria</taxon>
        <taxon>Sphingomonadales</taxon>
        <taxon>Erythrobacteraceae</taxon>
        <taxon>Tsuneonella</taxon>
    </lineage>
</organism>
<evidence type="ECO:0000256" key="4">
    <source>
        <dbReference type="ARBA" id="ARBA00023136"/>
    </source>
</evidence>
<dbReference type="InterPro" id="IPR006260">
    <property type="entry name" value="TonB/TolA_C"/>
</dbReference>